<evidence type="ECO:0000313" key="3">
    <source>
        <dbReference type="Proteomes" id="UP001589814"/>
    </source>
</evidence>
<feature type="domain" description="HTH cro/C1-type" evidence="1">
    <location>
        <begin position="31"/>
        <end position="66"/>
    </location>
</feature>
<dbReference type="Proteomes" id="UP001589814">
    <property type="component" value="Unassembled WGS sequence"/>
</dbReference>
<name>A0ABV6FZC7_9GAMM</name>
<accession>A0ABV6FZC7</accession>
<dbReference type="InterPro" id="IPR001387">
    <property type="entry name" value="Cro/C1-type_HTH"/>
</dbReference>
<dbReference type="RefSeq" id="WP_019952102.1">
    <property type="nucleotide sequence ID" value="NZ_JBHLVX010000005.1"/>
</dbReference>
<dbReference type="InterPro" id="IPR010982">
    <property type="entry name" value="Lambda_DNA-bd_dom_sf"/>
</dbReference>
<evidence type="ECO:0000259" key="1">
    <source>
        <dbReference type="PROSITE" id="PS50943"/>
    </source>
</evidence>
<proteinExistence type="predicted"/>
<dbReference type="Gene3D" id="1.10.260.40">
    <property type="entry name" value="lambda repressor-like DNA-binding domains"/>
    <property type="match status" value="1"/>
</dbReference>
<keyword evidence="3" id="KW-1185">Reference proteome</keyword>
<gene>
    <name evidence="2" type="ORF">ACFFHW_01845</name>
</gene>
<dbReference type="PROSITE" id="PS50943">
    <property type="entry name" value="HTH_CROC1"/>
    <property type="match status" value="1"/>
</dbReference>
<comment type="caution">
    <text evidence="2">The sequence shown here is derived from an EMBL/GenBank/DDBJ whole genome shotgun (WGS) entry which is preliminary data.</text>
</comment>
<evidence type="ECO:0000313" key="2">
    <source>
        <dbReference type="EMBL" id="MFC0266749.1"/>
    </source>
</evidence>
<reference evidence="2 3" key="1">
    <citation type="submission" date="2024-09" db="EMBL/GenBank/DDBJ databases">
        <authorList>
            <person name="Sun Q."/>
            <person name="Mori K."/>
        </authorList>
    </citation>
    <scope>NUCLEOTIDE SEQUENCE [LARGE SCALE GENOMIC DNA]</scope>
    <source>
        <strain evidence="2 3">CCM 7415</strain>
    </source>
</reference>
<dbReference type="SUPFAM" id="SSF47413">
    <property type="entry name" value="lambda repressor-like DNA-binding domains"/>
    <property type="match status" value="1"/>
</dbReference>
<protein>
    <submittedName>
        <fullName evidence="2">Helix-turn-helix domain-containing protein</fullName>
    </submittedName>
</protein>
<organism evidence="2 3">
    <name type="scientific">Kushneria aurantia</name>
    <dbReference type="NCBI Taxonomy" id="504092"/>
    <lineage>
        <taxon>Bacteria</taxon>
        <taxon>Pseudomonadati</taxon>
        <taxon>Pseudomonadota</taxon>
        <taxon>Gammaproteobacteria</taxon>
        <taxon>Oceanospirillales</taxon>
        <taxon>Halomonadaceae</taxon>
        <taxon>Kushneria</taxon>
    </lineage>
</organism>
<dbReference type="EMBL" id="JBHLVX010000005">
    <property type="protein sequence ID" value="MFC0266749.1"/>
    <property type="molecule type" value="Genomic_DNA"/>
</dbReference>
<sequence>MADMNEADDFEDVDDWTREERLRPLDAAAMLKVARGDLQLSQQAMAQLMQVSLKSLRNWEQRRTQPEKAARVLIQMLYKRPQQARELLEEVVA</sequence>